<accession>W8E8Q2</accession>
<gene>
    <name evidence="1" type="ORF">32HC_6</name>
</gene>
<sequence>MKINPTRRRCADCGREGERGFTHSVRGVYICANQNACKRRREMPLWKIRELNNARKN</sequence>
<dbReference type="KEGG" id="vg:18505969"/>
<dbReference type="OrthoDB" id="23829at10239"/>
<keyword evidence="2" id="KW-1185">Reference proteome</keyword>
<evidence type="ECO:0000313" key="1">
    <source>
        <dbReference type="EMBL" id="AHJ86284.1"/>
    </source>
</evidence>
<organism evidence="1 2">
    <name type="scientific">Mycobacterium phage 32HC</name>
    <dbReference type="NCBI Taxonomy" id="1445729"/>
    <lineage>
        <taxon>Viruses</taxon>
        <taxon>Duplodnaviria</taxon>
        <taxon>Heunggongvirae</taxon>
        <taxon>Uroviricota</taxon>
        <taxon>Caudoviricetes</taxon>
        <taxon>Trigintaduovirus</taxon>
        <taxon>Trigintaduovirus 32HC</taxon>
    </lineage>
</organism>
<dbReference type="RefSeq" id="YP_009009477.1">
    <property type="nucleotide sequence ID" value="NC_023602.1"/>
</dbReference>
<dbReference type="Proteomes" id="UP000201080">
    <property type="component" value="Segment"/>
</dbReference>
<proteinExistence type="predicted"/>
<reference evidence="1 2" key="1">
    <citation type="journal article" date="2014" name="Genome Announc.">
        <title>Complete genome sequences of nine mycobacteriophages.</title>
        <authorList>
            <person name="Franceschelli J.J."/>
            <person name="Suarez C.A."/>
            <person name="Teran L."/>
            <person name="Raya R.R."/>
            <person name="Morbidoni H.R."/>
        </authorList>
    </citation>
    <scope>NUCLEOTIDE SEQUENCE [LARGE SCALE GENOMIC DNA]</scope>
</reference>
<name>W8E8Q2_9CAUD</name>
<dbReference type="EMBL" id="KJ028219">
    <property type="protein sequence ID" value="AHJ86284.1"/>
    <property type="molecule type" value="Genomic_DNA"/>
</dbReference>
<protein>
    <submittedName>
        <fullName evidence="1">Uncharacterized protein</fullName>
    </submittedName>
</protein>
<evidence type="ECO:0000313" key="2">
    <source>
        <dbReference type="Proteomes" id="UP000201080"/>
    </source>
</evidence>